<reference evidence="1" key="1">
    <citation type="submission" date="2022-07" db="EMBL/GenBank/DDBJ databases">
        <title>Phylogenomic reconstructions and comparative analyses of Kickxellomycotina fungi.</title>
        <authorList>
            <person name="Reynolds N.K."/>
            <person name="Stajich J.E."/>
            <person name="Barry K."/>
            <person name="Grigoriev I.V."/>
            <person name="Crous P."/>
            <person name="Smith M.E."/>
        </authorList>
    </citation>
    <scope>NUCLEOTIDE SEQUENCE</scope>
    <source>
        <strain evidence="1">BCRC 34489</strain>
    </source>
</reference>
<evidence type="ECO:0000313" key="1">
    <source>
        <dbReference type="EMBL" id="KAJ2776367.1"/>
    </source>
</evidence>
<name>A0A9W8LCW6_9FUNG</name>
<evidence type="ECO:0000313" key="2">
    <source>
        <dbReference type="Proteomes" id="UP001140172"/>
    </source>
</evidence>
<organism evidence="1 2">
    <name type="scientific">Coemansia interrupta</name>
    <dbReference type="NCBI Taxonomy" id="1126814"/>
    <lineage>
        <taxon>Eukaryota</taxon>
        <taxon>Fungi</taxon>
        <taxon>Fungi incertae sedis</taxon>
        <taxon>Zoopagomycota</taxon>
        <taxon>Kickxellomycotina</taxon>
        <taxon>Kickxellomycetes</taxon>
        <taxon>Kickxellales</taxon>
        <taxon>Kickxellaceae</taxon>
        <taxon>Coemansia</taxon>
    </lineage>
</organism>
<sequence length="209" mass="23051">MDIAVKQFSQCNVCQEVYPPDCTFNEKYTCACGSRVARVSKTRDSNVWSTLTKFWHSSFGSSSSKTRAAQMLSPKQRVLAVVAGGSLSCYVVRYSGGDKRHHERICHMSLEDAHFELTPSGAGILGNGLGTRVEMDLGSKDIAKMWFSVLVNRVQVIDRQRLYELEHAVAAAAAVTPYDSGTDTDDELSYERQCSADRDSATALRLVPI</sequence>
<keyword evidence="2" id="KW-1185">Reference proteome</keyword>
<dbReference type="Proteomes" id="UP001140172">
    <property type="component" value="Unassembled WGS sequence"/>
</dbReference>
<protein>
    <submittedName>
        <fullName evidence="1">Uncharacterized protein</fullName>
    </submittedName>
</protein>
<dbReference type="EMBL" id="JANBUM010000500">
    <property type="protein sequence ID" value="KAJ2776367.1"/>
    <property type="molecule type" value="Genomic_DNA"/>
</dbReference>
<comment type="caution">
    <text evidence="1">The sequence shown here is derived from an EMBL/GenBank/DDBJ whole genome shotgun (WGS) entry which is preliminary data.</text>
</comment>
<dbReference type="OrthoDB" id="5552536at2759"/>
<dbReference type="AlphaFoldDB" id="A0A9W8LCW6"/>
<accession>A0A9W8LCW6</accession>
<gene>
    <name evidence="1" type="ORF">GGI15_004873</name>
</gene>
<proteinExistence type="predicted"/>